<name>A0A0L6VEP1_9BASI</name>
<accession>A0A0L6VEP1</accession>
<evidence type="ECO:0000256" key="7">
    <source>
        <dbReference type="ARBA" id="ARBA00022741"/>
    </source>
</evidence>
<evidence type="ECO:0000256" key="12">
    <source>
        <dbReference type="SAM" id="MobiDB-lite"/>
    </source>
</evidence>
<keyword evidence="7" id="KW-0547">Nucleotide-binding</keyword>
<reference evidence="14 15" key="1">
    <citation type="submission" date="2015-08" db="EMBL/GenBank/DDBJ databases">
        <title>Next Generation Sequencing and Analysis of the Genome of Puccinia sorghi L Schw, the Causal Agent of Maize Common Rust.</title>
        <authorList>
            <person name="Rochi L."/>
            <person name="Burguener G."/>
            <person name="Darino M."/>
            <person name="Turjanski A."/>
            <person name="Kreff E."/>
            <person name="Dieguez M.J."/>
            <person name="Sacco F."/>
        </authorList>
    </citation>
    <scope>NUCLEOTIDE SEQUENCE [LARGE SCALE GENOMIC DNA]</scope>
    <source>
        <strain evidence="14 15">RO10H11247</strain>
    </source>
</reference>
<dbReference type="STRING" id="27349.A0A0L6VEP1"/>
<dbReference type="VEuPathDB" id="FungiDB:VP01_1816g7"/>
<dbReference type="InterPro" id="IPR014729">
    <property type="entry name" value="Rossmann-like_a/b/a_fold"/>
</dbReference>
<keyword evidence="10" id="KW-1015">Disulfide bond</keyword>
<dbReference type="GO" id="GO:0000049">
    <property type="term" value="F:tRNA binding"/>
    <property type="evidence" value="ECO:0007669"/>
    <property type="project" value="UniProtKB-KW"/>
</dbReference>
<proteinExistence type="inferred from homology"/>
<keyword evidence="5" id="KW-0808">Transferase</keyword>
<dbReference type="PANTHER" id="PTHR11933:SF5">
    <property type="entry name" value="MITOCHONDRIAL TRNA-SPECIFIC 2-THIOURIDYLASE 1"/>
    <property type="match status" value="1"/>
</dbReference>
<comment type="similarity">
    <text evidence="2">Belongs to the MnmA/TRMU family.</text>
</comment>
<evidence type="ECO:0000256" key="4">
    <source>
        <dbReference type="ARBA" id="ARBA00022555"/>
    </source>
</evidence>
<evidence type="ECO:0000256" key="5">
    <source>
        <dbReference type="ARBA" id="ARBA00022679"/>
    </source>
</evidence>
<dbReference type="Gene3D" id="2.30.30.280">
    <property type="entry name" value="Adenine nucleotide alpha hydrolases-like domains"/>
    <property type="match status" value="1"/>
</dbReference>
<dbReference type="OrthoDB" id="3685at2759"/>
<evidence type="ECO:0000256" key="8">
    <source>
        <dbReference type="ARBA" id="ARBA00022840"/>
    </source>
</evidence>
<dbReference type="AlphaFoldDB" id="A0A0L6VEP1"/>
<evidence type="ECO:0000256" key="10">
    <source>
        <dbReference type="ARBA" id="ARBA00023157"/>
    </source>
</evidence>
<evidence type="ECO:0000313" key="14">
    <source>
        <dbReference type="EMBL" id="KNZ59022.1"/>
    </source>
</evidence>
<dbReference type="GO" id="GO:0002143">
    <property type="term" value="P:tRNA wobble position uridine thiolation"/>
    <property type="evidence" value="ECO:0007669"/>
    <property type="project" value="TreeGrafter"/>
</dbReference>
<feature type="compositionally biased region" description="Polar residues" evidence="12">
    <location>
        <begin position="214"/>
        <end position="224"/>
    </location>
</feature>
<dbReference type="SUPFAM" id="SSF52402">
    <property type="entry name" value="Adenine nucleotide alpha hydrolases-like"/>
    <property type="match status" value="1"/>
</dbReference>
<comment type="function">
    <text evidence="1">Catalyzes the 2-thiolation of uridine at the wobble position (U34) of mitochondrial tRNA(Lys), tRNA(Glu) and tRNA(Gln). Required for the formation of 5-taurinomethyl-2-thiouridine (tm5s2U) of mitochondrial tRNA(Lys), tRNA(Glu), and tRNA(Gln) at the wobble position. ATP is required to activate the C2 atom of the wobble base.</text>
</comment>
<evidence type="ECO:0000259" key="13">
    <source>
        <dbReference type="Pfam" id="PF20259"/>
    </source>
</evidence>
<evidence type="ECO:0000256" key="9">
    <source>
        <dbReference type="ARBA" id="ARBA00022884"/>
    </source>
</evidence>
<dbReference type="InterPro" id="IPR023382">
    <property type="entry name" value="MnmA-like_central_sf"/>
</dbReference>
<keyword evidence="15" id="KW-1185">Reference proteome</keyword>
<evidence type="ECO:0000256" key="2">
    <source>
        <dbReference type="ARBA" id="ARBA00006191"/>
    </source>
</evidence>
<comment type="catalytic activity">
    <reaction evidence="11">
        <text>5-taurinomethyluridine(34) in tRNA + S-sulfanyl-L-cysteinyl-[protein] + AH2 + ATP = 5-taurinomethyl-2-thiouridine(34) in tRNA + L-cysteinyl-[protein] + A + AMP + diphosphate + H(+)</text>
        <dbReference type="Rhea" id="RHEA:47040"/>
        <dbReference type="Rhea" id="RHEA-COMP:10131"/>
        <dbReference type="Rhea" id="RHEA-COMP:11726"/>
        <dbReference type="Rhea" id="RHEA-COMP:11732"/>
        <dbReference type="Rhea" id="RHEA-COMP:11733"/>
        <dbReference type="ChEBI" id="CHEBI:13193"/>
        <dbReference type="ChEBI" id="CHEBI:15378"/>
        <dbReference type="ChEBI" id="CHEBI:17499"/>
        <dbReference type="ChEBI" id="CHEBI:29950"/>
        <dbReference type="ChEBI" id="CHEBI:30616"/>
        <dbReference type="ChEBI" id="CHEBI:33019"/>
        <dbReference type="ChEBI" id="CHEBI:61963"/>
        <dbReference type="ChEBI" id="CHEBI:87171"/>
        <dbReference type="ChEBI" id="CHEBI:87172"/>
        <dbReference type="ChEBI" id="CHEBI:456215"/>
        <dbReference type="EC" id="2.8.1.14"/>
    </reaction>
</comment>
<keyword evidence="9" id="KW-0694">RNA-binding</keyword>
<dbReference type="InterPro" id="IPR046884">
    <property type="entry name" value="MnmA-like_central"/>
</dbReference>
<gene>
    <name evidence="14" type="ORF">VP01_1816g7</name>
</gene>
<dbReference type="PANTHER" id="PTHR11933">
    <property type="entry name" value="TRNA 5-METHYLAMINOMETHYL-2-THIOURIDYLATE -METHYLTRANSFERASE"/>
    <property type="match status" value="1"/>
</dbReference>
<comment type="caution">
    <text evidence="14">The sequence shown here is derived from an EMBL/GenBank/DDBJ whole genome shotgun (WGS) entry which is preliminary data.</text>
</comment>
<evidence type="ECO:0000313" key="15">
    <source>
        <dbReference type="Proteomes" id="UP000037035"/>
    </source>
</evidence>
<organism evidence="14 15">
    <name type="scientific">Puccinia sorghi</name>
    <dbReference type="NCBI Taxonomy" id="27349"/>
    <lineage>
        <taxon>Eukaryota</taxon>
        <taxon>Fungi</taxon>
        <taxon>Dikarya</taxon>
        <taxon>Basidiomycota</taxon>
        <taxon>Pucciniomycotina</taxon>
        <taxon>Pucciniomycetes</taxon>
        <taxon>Pucciniales</taxon>
        <taxon>Pucciniaceae</taxon>
        <taxon>Puccinia</taxon>
    </lineage>
</organism>
<dbReference type="Gene3D" id="3.40.50.620">
    <property type="entry name" value="HUPs"/>
    <property type="match status" value="1"/>
</dbReference>
<sequence>MAGTSTRAALTRKTIYVAMSGGVDSSVAAHLLLESGCPLSNIRPVFVRSWANEDAPRPLDNLPSTDSRIKTNCQWRRDWDDLLRVCQQLAIRPPLLMDLSKEYWNRVWEPCLEVWRKGGTPNTDVMCNQYIKFGVLARRIFERDPDSLLATGMHTFCLPTSYPSTSICSQLLVANSCRSLCTSGVSTAAEVTKGGGQTQGPILLSFNHLSGDPQTHNLSSGYQEQNRRQNHRTPTRLGQRSQEREYGSEHLYQTPGEIVSQSGSVLGTHQGLWNYTIGQRCRIPSQSSKMFVCAKHIQKNQIVVVPDHPEGTEIRVKLARPEHGVAPGQVLVLQKDEEILGGGVIRCAFRDHVHEREAGNMD</sequence>
<dbReference type="GO" id="GO:0005524">
    <property type="term" value="F:ATP binding"/>
    <property type="evidence" value="ECO:0007669"/>
    <property type="project" value="UniProtKB-KW"/>
</dbReference>
<protein>
    <recommendedName>
        <fullName evidence="3">tRNA-5-taurinomethyluridine 2-sulfurtransferase</fullName>
        <ecNumber evidence="3">2.8.1.14</ecNumber>
    </recommendedName>
</protein>
<dbReference type="GO" id="GO:0005739">
    <property type="term" value="C:mitochondrion"/>
    <property type="evidence" value="ECO:0007669"/>
    <property type="project" value="TreeGrafter"/>
</dbReference>
<evidence type="ECO:0000256" key="11">
    <source>
        <dbReference type="ARBA" id="ARBA00049564"/>
    </source>
</evidence>
<evidence type="ECO:0000256" key="6">
    <source>
        <dbReference type="ARBA" id="ARBA00022694"/>
    </source>
</evidence>
<keyword evidence="6" id="KW-0819">tRNA processing</keyword>
<dbReference type="EC" id="2.8.1.14" evidence="3"/>
<feature type="domain" description="tRNA-specific 2-thiouridylase MnmA-like central" evidence="13">
    <location>
        <begin position="249"/>
        <end position="305"/>
    </location>
</feature>
<keyword evidence="8" id="KW-0067">ATP-binding</keyword>
<feature type="region of interest" description="Disordered" evidence="12">
    <location>
        <begin position="214"/>
        <end position="244"/>
    </location>
</feature>
<dbReference type="FunFam" id="2.30.30.280:FF:000001">
    <property type="entry name" value="tRNA-specific 2-thiouridylase MnmA"/>
    <property type="match status" value="1"/>
</dbReference>
<dbReference type="GO" id="GO:0016783">
    <property type="term" value="F:sulfurtransferase activity"/>
    <property type="evidence" value="ECO:0007669"/>
    <property type="project" value="InterPro"/>
</dbReference>
<dbReference type="EMBL" id="LAVV01006633">
    <property type="protein sequence ID" value="KNZ59022.1"/>
    <property type="molecule type" value="Genomic_DNA"/>
</dbReference>
<dbReference type="Pfam" id="PF20259">
    <property type="entry name" value="tRNA_Me_trans_M"/>
    <property type="match status" value="1"/>
</dbReference>
<dbReference type="Pfam" id="PF03054">
    <property type="entry name" value="tRNA_Me_trans"/>
    <property type="match status" value="1"/>
</dbReference>
<keyword evidence="4" id="KW-0820">tRNA-binding</keyword>
<evidence type="ECO:0000256" key="3">
    <source>
        <dbReference type="ARBA" id="ARBA00011953"/>
    </source>
</evidence>
<dbReference type="Proteomes" id="UP000037035">
    <property type="component" value="Unassembled WGS sequence"/>
</dbReference>
<evidence type="ECO:0000256" key="1">
    <source>
        <dbReference type="ARBA" id="ARBA00003986"/>
    </source>
</evidence>